<keyword evidence="10 13" id="KW-0030">Aminoacyl-tRNA synthetase</keyword>
<evidence type="ECO:0000256" key="7">
    <source>
        <dbReference type="ARBA" id="ARBA00022741"/>
    </source>
</evidence>
<dbReference type="PANTHER" id="PTHR10055:SF1">
    <property type="entry name" value="TRYPTOPHAN--TRNA LIGASE, CYTOPLASMIC"/>
    <property type="match status" value="1"/>
</dbReference>
<dbReference type="AlphaFoldDB" id="A0AAD1UHS7"/>
<dbReference type="InterPro" id="IPR002306">
    <property type="entry name" value="Trp-tRNA-ligase"/>
</dbReference>
<feature type="region of interest" description="Disordered" evidence="14">
    <location>
        <begin position="1"/>
        <end position="30"/>
    </location>
</feature>
<dbReference type="PANTHER" id="PTHR10055">
    <property type="entry name" value="TRYPTOPHANYL-TRNA SYNTHETASE"/>
    <property type="match status" value="1"/>
</dbReference>
<evidence type="ECO:0000256" key="13">
    <source>
        <dbReference type="RuleBase" id="RU363036"/>
    </source>
</evidence>
<dbReference type="FunFam" id="1.10.240.10:FF:000007">
    <property type="entry name" value="Tryptophan--tRNA ligase"/>
    <property type="match status" value="1"/>
</dbReference>
<evidence type="ECO:0000256" key="12">
    <source>
        <dbReference type="ARBA" id="ARBA00049929"/>
    </source>
</evidence>
<keyword evidence="7 13" id="KW-0547">Nucleotide-binding</keyword>
<comment type="catalytic activity">
    <reaction evidence="12">
        <text>tRNA(Trp) + L-tryptophan + ATP = L-tryptophyl-tRNA(Trp) + AMP + diphosphate + H(+)</text>
        <dbReference type="Rhea" id="RHEA:24080"/>
        <dbReference type="Rhea" id="RHEA-COMP:9671"/>
        <dbReference type="Rhea" id="RHEA-COMP:9705"/>
        <dbReference type="ChEBI" id="CHEBI:15378"/>
        <dbReference type="ChEBI" id="CHEBI:30616"/>
        <dbReference type="ChEBI" id="CHEBI:33019"/>
        <dbReference type="ChEBI" id="CHEBI:57912"/>
        <dbReference type="ChEBI" id="CHEBI:78442"/>
        <dbReference type="ChEBI" id="CHEBI:78535"/>
        <dbReference type="ChEBI" id="CHEBI:456215"/>
        <dbReference type="EC" id="6.1.1.2"/>
    </reaction>
</comment>
<dbReference type="GO" id="GO:0006436">
    <property type="term" value="P:tryptophanyl-tRNA aminoacylation"/>
    <property type="evidence" value="ECO:0007669"/>
    <property type="project" value="InterPro"/>
</dbReference>
<gene>
    <name evidence="15" type="ORF">ECRASSUSDP1_LOCUS10326</name>
</gene>
<feature type="compositionally biased region" description="Low complexity" evidence="14">
    <location>
        <begin position="14"/>
        <end position="24"/>
    </location>
</feature>
<evidence type="ECO:0000256" key="10">
    <source>
        <dbReference type="ARBA" id="ARBA00023146"/>
    </source>
</evidence>
<evidence type="ECO:0000256" key="4">
    <source>
        <dbReference type="ARBA" id="ARBA00013782"/>
    </source>
</evidence>
<comment type="similarity">
    <text evidence="2 13">Belongs to the class-I aminoacyl-tRNA synthetase family.</text>
</comment>
<organism evidence="15 16">
    <name type="scientific">Euplotes crassus</name>
    <dbReference type="NCBI Taxonomy" id="5936"/>
    <lineage>
        <taxon>Eukaryota</taxon>
        <taxon>Sar</taxon>
        <taxon>Alveolata</taxon>
        <taxon>Ciliophora</taxon>
        <taxon>Intramacronucleata</taxon>
        <taxon>Spirotrichea</taxon>
        <taxon>Hypotrichia</taxon>
        <taxon>Euplotida</taxon>
        <taxon>Euplotidae</taxon>
        <taxon>Moneuplotes</taxon>
    </lineage>
</organism>
<comment type="subcellular location">
    <subcellularLocation>
        <location evidence="1">Cytoplasm</location>
    </subcellularLocation>
</comment>
<evidence type="ECO:0000313" key="16">
    <source>
        <dbReference type="Proteomes" id="UP001295684"/>
    </source>
</evidence>
<evidence type="ECO:0000256" key="14">
    <source>
        <dbReference type="SAM" id="MobiDB-lite"/>
    </source>
</evidence>
<name>A0AAD1UHS7_EUPCR</name>
<dbReference type="Gene3D" id="1.10.240.10">
    <property type="entry name" value="Tyrosyl-Transfer RNA Synthetase"/>
    <property type="match status" value="1"/>
</dbReference>
<dbReference type="GO" id="GO:0005524">
    <property type="term" value="F:ATP binding"/>
    <property type="evidence" value="ECO:0007669"/>
    <property type="project" value="UniProtKB-KW"/>
</dbReference>
<dbReference type="Pfam" id="PF00579">
    <property type="entry name" value="tRNA-synt_1b"/>
    <property type="match status" value="1"/>
</dbReference>
<dbReference type="InterPro" id="IPR002305">
    <property type="entry name" value="aa-tRNA-synth_Ic"/>
</dbReference>
<keyword evidence="8 13" id="KW-0067">ATP-binding</keyword>
<dbReference type="NCBIfam" id="TIGR00233">
    <property type="entry name" value="trpS"/>
    <property type="match status" value="1"/>
</dbReference>
<sequence length="431" mass="49225">MENTTEPEFEKISEQASEASSKASLDNNEEQKVTAFEVEAGETGVDYDRLIDQFGCDRIEARHLEKIEQLTGQKPHRFLRRNIFFSHRSLDWCLKSFETGRGFYLYTGRGPSSSSLHVGHAVPFIFTKYMQEAFDLPLVIQLTDDEKFFHKQVLTFENVYKMGYENIKDIIAFGFDPEKTFIFSDIDYIKYLYPNVCKMQKALTLNNVKGVFGFNDSDNAGKYSFPAIQAAPSFSNTFPHIFGKKKNVPCLIPQAIDQDPYFRMTRDIAKKLKYEKPGCIQSKFFPAITGLSGKMSASLAHTTIYLSDDPSQIKNKINKHAKSGGGDTLKEHREKGANLEVDIPYQYLTFFLEDDDELARIAEEYSSGRMLTGEIKEICAKVITDFITEYQERRSKVTDEDVKAFTAIRPIDPKSSKMPPKPDKTMEEAKK</sequence>
<keyword evidence="6 13" id="KW-0436">Ligase</keyword>
<evidence type="ECO:0000256" key="11">
    <source>
        <dbReference type="ARBA" id="ARBA00030268"/>
    </source>
</evidence>
<comment type="caution">
    <text evidence="15">The sequence shown here is derived from an EMBL/GenBank/DDBJ whole genome shotgun (WGS) entry which is preliminary data.</text>
</comment>
<evidence type="ECO:0000256" key="9">
    <source>
        <dbReference type="ARBA" id="ARBA00022917"/>
    </source>
</evidence>
<evidence type="ECO:0000256" key="3">
    <source>
        <dbReference type="ARBA" id="ARBA00013161"/>
    </source>
</evidence>
<dbReference type="InterPro" id="IPR014729">
    <property type="entry name" value="Rossmann-like_a/b/a_fold"/>
</dbReference>
<dbReference type="Proteomes" id="UP001295684">
    <property type="component" value="Unassembled WGS sequence"/>
</dbReference>
<protein>
    <recommendedName>
        <fullName evidence="4">Tryptophan--tRNA ligase, cytoplasmic</fullName>
        <ecNumber evidence="3">6.1.1.2</ecNumber>
    </recommendedName>
    <alternativeName>
        <fullName evidence="11">Tryptophanyl-tRNA synthetase</fullName>
    </alternativeName>
</protein>
<evidence type="ECO:0000256" key="8">
    <source>
        <dbReference type="ARBA" id="ARBA00022840"/>
    </source>
</evidence>
<dbReference type="FunFam" id="3.40.50.620:FF:000033">
    <property type="entry name" value="tryptophan--tRNA ligase, cytoplasmic"/>
    <property type="match status" value="1"/>
</dbReference>
<dbReference type="SUPFAM" id="SSF52374">
    <property type="entry name" value="Nucleotidylyl transferase"/>
    <property type="match status" value="1"/>
</dbReference>
<evidence type="ECO:0000313" key="15">
    <source>
        <dbReference type="EMBL" id="CAI2369029.1"/>
    </source>
</evidence>
<dbReference type="GO" id="GO:0004830">
    <property type="term" value="F:tryptophan-tRNA ligase activity"/>
    <property type="evidence" value="ECO:0007669"/>
    <property type="project" value="UniProtKB-EC"/>
</dbReference>
<feature type="region of interest" description="Disordered" evidence="14">
    <location>
        <begin position="409"/>
        <end position="431"/>
    </location>
</feature>
<dbReference type="PRINTS" id="PR01039">
    <property type="entry name" value="TRNASYNTHTRP"/>
</dbReference>
<evidence type="ECO:0000256" key="2">
    <source>
        <dbReference type="ARBA" id="ARBA00005594"/>
    </source>
</evidence>
<evidence type="ECO:0000256" key="1">
    <source>
        <dbReference type="ARBA" id="ARBA00004496"/>
    </source>
</evidence>
<dbReference type="Gene3D" id="3.40.50.620">
    <property type="entry name" value="HUPs"/>
    <property type="match status" value="1"/>
</dbReference>
<feature type="compositionally biased region" description="Basic and acidic residues" evidence="14">
    <location>
        <begin position="411"/>
        <end position="431"/>
    </location>
</feature>
<dbReference type="GO" id="GO:0005737">
    <property type="term" value="C:cytoplasm"/>
    <property type="evidence" value="ECO:0007669"/>
    <property type="project" value="UniProtKB-SubCell"/>
</dbReference>
<keyword evidence="9 13" id="KW-0648">Protein biosynthesis</keyword>
<proteinExistence type="inferred from homology"/>
<dbReference type="EMBL" id="CAMPGE010010177">
    <property type="protein sequence ID" value="CAI2369029.1"/>
    <property type="molecule type" value="Genomic_DNA"/>
</dbReference>
<accession>A0AAD1UHS7</accession>
<dbReference type="CDD" id="cd00806">
    <property type="entry name" value="TrpRS_core"/>
    <property type="match status" value="1"/>
</dbReference>
<evidence type="ECO:0000256" key="5">
    <source>
        <dbReference type="ARBA" id="ARBA00022490"/>
    </source>
</evidence>
<keyword evidence="5" id="KW-0963">Cytoplasm</keyword>
<dbReference type="EC" id="6.1.1.2" evidence="3"/>
<reference evidence="15" key="1">
    <citation type="submission" date="2023-07" db="EMBL/GenBank/DDBJ databases">
        <authorList>
            <consortium name="AG Swart"/>
            <person name="Singh M."/>
            <person name="Singh A."/>
            <person name="Seah K."/>
            <person name="Emmerich C."/>
        </authorList>
    </citation>
    <scope>NUCLEOTIDE SEQUENCE</scope>
    <source>
        <strain evidence="15">DP1</strain>
    </source>
</reference>
<evidence type="ECO:0000256" key="6">
    <source>
        <dbReference type="ARBA" id="ARBA00022598"/>
    </source>
</evidence>
<keyword evidence="16" id="KW-1185">Reference proteome</keyword>